<dbReference type="PROSITE" id="PS00372">
    <property type="entry name" value="PTS_EIIA_TYPE_2_HIS"/>
    <property type="match status" value="1"/>
</dbReference>
<feature type="domain" description="PTS EIIA type-2" evidence="1">
    <location>
        <begin position="26"/>
        <end position="169"/>
    </location>
</feature>
<dbReference type="SUPFAM" id="SSF55804">
    <property type="entry name" value="Phoshotransferase/anion transport protein"/>
    <property type="match status" value="1"/>
</dbReference>
<organism evidence="2 3">
    <name type="scientific">Paraburkholderia diazotrophica</name>
    <dbReference type="NCBI Taxonomy" id="667676"/>
    <lineage>
        <taxon>Bacteria</taxon>
        <taxon>Pseudomonadati</taxon>
        <taxon>Pseudomonadota</taxon>
        <taxon>Betaproteobacteria</taxon>
        <taxon>Burkholderiales</taxon>
        <taxon>Burkholderiaceae</taxon>
        <taxon>Paraburkholderia</taxon>
    </lineage>
</organism>
<dbReference type="CDD" id="cd00211">
    <property type="entry name" value="PTS_IIA_fru"/>
    <property type="match status" value="1"/>
</dbReference>
<evidence type="ECO:0000259" key="1">
    <source>
        <dbReference type="PROSITE" id="PS51094"/>
    </source>
</evidence>
<dbReference type="PANTHER" id="PTHR47738:SF1">
    <property type="entry name" value="NITROGEN REGULATORY PROTEIN"/>
    <property type="match status" value="1"/>
</dbReference>
<evidence type="ECO:0000313" key="3">
    <source>
        <dbReference type="Proteomes" id="UP000198866"/>
    </source>
</evidence>
<dbReference type="Proteomes" id="UP000198866">
    <property type="component" value="Unassembled WGS sequence"/>
</dbReference>
<dbReference type="STRING" id="667676.SAMN05192539_1002331"/>
<evidence type="ECO:0000313" key="2">
    <source>
        <dbReference type="EMBL" id="SEI56170.1"/>
    </source>
</evidence>
<accession>A0A1H6RWK7</accession>
<dbReference type="InterPro" id="IPR016152">
    <property type="entry name" value="PTrfase/Anion_transptr"/>
</dbReference>
<dbReference type="GO" id="GO:0008982">
    <property type="term" value="F:protein-N(PI)-phosphohistidine-sugar phosphotransferase activity"/>
    <property type="evidence" value="ECO:0007669"/>
    <property type="project" value="InterPro"/>
</dbReference>
<dbReference type="PANTHER" id="PTHR47738">
    <property type="entry name" value="PTS SYSTEM FRUCTOSE-LIKE EIIA COMPONENT-RELATED"/>
    <property type="match status" value="1"/>
</dbReference>
<dbReference type="PROSITE" id="PS51094">
    <property type="entry name" value="PTS_EIIA_TYPE_2"/>
    <property type="match status" value="1"/>
</dbReference>
<dbReference type="OrthoDB" id="95460at2"/>
<gene>
    <name evidence="2" type="ORF">SAMN05192539_1002331</name>
</gene>
<dbReference type="InterPro" id="IPR006320">
    <property type="entry name" value="PTS_Nitro_regul"/>
</dbReference>
<protein>
    <submittedName>
        <fullName evidence="2">PTS IIA-like nitrogen-regulatory protein PtsN</fullName>
    </submittedName>
</protein>
<dbReference type="EMBL" id="FNYE01000002">
    <property type="protein sequence ID" value="SEI56170.1"/>
    <property type="molecule type" value="Genomic_DNA"/>
</dbReference>
<reference evidence="3" key="1">
    <citation type="submission" date="2016-10" db="EMBL/GenBank/DDBJ databases">
        <authorList>
            <person name="Varghese N."/>
            <person name="Submissions S."/>
        </authorList>
    </citation>
    <scope>NUCLEOTIDE SEQUENCE [LARGE SCALE GENOMIC DNA]</scope>
    <source>
        <strain evidence="3">LMG 26031</strain>
    </source>
</reference>
<dbReference type="InterPro" id="IPR051541">
    <property type="entry name" value="PTS_SugarTrans_NitroReg"/>
</dbReference>
<dbReference type="GO" id="GO:0030295">
    <property type="term" value="F:protein kinase activator activity"/>
    <property type="evidence" value="ECO:0007669"/>
    <property type="project" value="TreeGrafter"/>
</dbReference>
<dbReference type="Gene3D" id="3.40.930.10">
    <property type="entry name" value="Mannitol-specific EII, Chain A"/>
    <property type="match status" value="1"/>
</dbReference>
<dbReference type="NCBIfam" id="TIGR01419">
    <property type="entry name" value="nitro_reg_IIA"/>
    <property type="match status" value="1"/>
</dbReference>
<dbReference type="Pfam" id="PF00359">
    <property type="entry name" value="PTS_EIIA_2"/>
    <property type="match status" value="1"/>
</dbReference>
<dbReference type="AlphaFoldDB" id="A0A1H6RWK7"/>
<sequence>MERFSNATARRIQATFAPANMNRLAKYLPLENVVVGLSVTSKKRVFEQAGLIFENQNGIARSTVTDNLFARERLGSTGLGEGVAIPHGRIKGLKQPLAAFVRVSEPIPFESPDGQPVSLLIFLLVPEQATQQHLEILSEIAQLLSDREARERLHTEQDREALHRLLTQWQP</sequence>
<dbReference type="GO" id="GO:0009401">
    <property type="term" value="P:phosphoenolpyruvate-dependent sugar phosphotransferase system"/>
    <property type="evidence" value="ECO:0007669"/>
    <property type="project" value="InterPro"/>
</dbReference>
<dbReference type="InterPro" id="IPR002178">
    <property type="entry name" value="PTS_EIIA_type-2_dom"/>
</dbReference>
<dbReference type="RefSeq" id="WP_090863395.1">
    <property type="nucleotide sequence ID" value="NZ_FNYE01000002.1"/>
</dbReference>
<keyword evidence="3" id="KW-1185">Reference proteome</keyword>
<name>A0A1H6RWK7_9BURK</name>
<proteinExistence type="predicted"/>